<dbReference type="AlphaFoldDB" id="A0AB34K5I6"/>
<dbReference type="SMART" id="SM00320">
    <property type="entry name" value="WD40"/>
    <property type="match status" value="6"/>
</dbReference>
<dbReference type="Pfam" id="PF00400">
    <property type="entry name" value="WD40"/>
    <property type="match status" value="5"/>
</dbReference>
<dbReference type="InterPro" id="IPR036322">
    <property type="entry name" value="WD40_repeat_dom_sf"/>
</dbReference>
<dbReference type="InterPro" id="IPR037264">
    <property type="entry name" value="TFIID_NTD2_sf"/>
</dbReference>
<dbReference type="PRINTS" id="PR00320">
    <property type="entry name" value="GPROTEINBRPT"/>
</dbReference>
<dbReference type="Gene3D" id="2.130.10.10">
    <property type="entry name" value="YVTN repeat-like/Quinoprotein amine dehydrogenase"/>
    <property type="match status" value="2"/>
</dbReference>
<accession>A0AB34K5I6</accession>
<reference evidence="7 8" key="1">
    <citation type="journal article" date="2024" name="Science">
        <title>Giant polyketide synthase enzymes in the biosynthesis of giant marine polyether toxins.</title>
        <authorList>
            <person name="Fallon T.R."/>
            <person name="Shende V.V."/>
            <person name="Wierzbicki I.H."/>
            <person name="Pendleton A.L."/>
            <person name="Watervoot N.F."/>
            <person name="Auber R.P."/>
            <person name="Gonzalez D.J."/>
            <person name="Wisecaver J.H."/>
            <person name="Moore B.S."/>
        </authorList>
    </citation>
    <scope>NUCLEOTIDE SEQUENCE [LARGE SCALE GENOMIC DNA]</scope>
    <source>
        <strain evidence="7 8">12B1</strain>
    </source>
</reference>
<evidence type="ECO:0000313" key="7">
    <source>
        <dbReference type="EMBL" id="KAL1529758.1"/>
    </source>
</evidence>
<sequence>MAEEAVQSQAVHAAALKYLQQRGYRSGQQLLAGDASAKPAEMKLNELVICDAQRRVLSCALHLPLEDSTSHEESYVELCGWIRARPLDQRRELSPICYPLYVHCFIALVEKQQDGAAFLTAHARLHQAAEQREEVEKLAKARPHLSLRVRSPPRLSHAGPPSLSLVGHLSSRARALQRVSQVSQPPANLATPPYTMARPPTFTPPPLSTPQTPRQAAVSICVLGLHSDASRASITSFELSPCGRLCACGHADGAILLGRFSRSDLLLSRFAAPECSRPPVRKSRLIGHRGPVYSCAFSRESHYLLSGSQDGTVKLWSCRHNTCLVTYRDHGFPVWHVAFSPHNAQFLSCCHDGAVRIFCTERLSPLRVFPGHLSDVTAAHFHPNGGYVLSCSRDATLRFWAVADACCLRLLLGHTAAVLAVAVAPDGAHAASGSEDKTVRLWQLATGSCLRVLQTHAGPVGHVVFNANGKLLASGGGKQVVVWDAKRALSPADNASALVAVTSPLAVESAVFMLNQPVLLVCSQDLTMPL</sequence>
<dbReference type="PROSITE" id="PS50082">
    <property type="entry name" value="WD_REPEATS_2"/>
    <property type="match status" value="3"/>
</dbReference>
<comment type="subcellular location">
    <subcellularLocation>
        <location evidence="1">Nucleus</location>
    </subcellularLocation>
</comment>
<feature type="domain" description="TFIID subunit TAF5 NTD2" evidence="6">
    <location>
        <begin position="67"/>
        <end position="140"/>
    </location>
</feature>
<organism evidence="7 8">
    <name type="scientific">Prymnesium parvum</name>
    <name type="common">Toxic golden alga</name>
    <dbReference type="NCBI Taxonomy" id="97485"/>
    <lineage>
        <taxon>Eukaryota</taxon>
        <taxon>Haptista</taxon>
        <taxon>Haptophyta</taxon>
        <taxon>Prymnesiophyceae</taxon>
        <taxon>Prymnesiales</taxon>
        <taxon>Prymnesiaceae</taxon>
        <taxon>Prymnesium</taxon>
    </lineage>
</organism>
<feature type="repeat" description="WD" evidence="5">
    <location>
        <begin position="369"/>
        <end position="400"/>
    </location>
</feature>
<evidence type="ECO:0000256" key="4">
    <source>
        <dbReference type="ARBA" id="ARBA00023242"/>
    </source>
</evidence>
<dbReference type="PANTHER" id="PTHR19879">
    <property type="entry name" value="TRANSCRIPTION INITIATION FACTOR TFIID"/>
    <property type="match status" value="1"/>
</dbReference>
<feature type="repeat" description="WD" evidence="5">
    <location>
        <begin position="285"/>
        <end position="326"/>
    </location>
</feature>
<gene>
    <name evidence="7" type="ORF">AB1Y20_000694</name>
</gene>
<dbReference type="InterPro" id="IPR001680">
    <property type="entry name" value="WD40_rpt"/>
</dbReference>
<dbReference type="InterPro" id="IPR015943">
    <property type="entry name" value="WD40/YVTN_repeat-like_dom_sf"/>
</dbReference>
<dbReference type="GO" id="GO:0005634">
    <property type="term" value="C:nucleus"/>
    <property type="evidence" value="ECO:0007669"/>
    <property type="project" value="UniProtKB-SubCell"/>
</dbReference>
<feature type="repeat" description="WD" evidence="5">
    <location>
        <begin position="411"/>
        <end position="452"/>
    </location>
</feature>
<protein>
    <recommendedName>
        <fullName evidence="6">TFIID subunit TAF5 NTD2 domain-containing protein</fullName>
    </recommendedName>
</protein>
<keyword evidence="3" id="KW-0677">Repeat</keyword>
<evidence type="ECO:0000313" key="8">
    <source>
        <dbReference type="Proteomes" id="UP001515480"/>
    </source>
</evidence>
<dbReference type="CDD" id="cd00200">
    <property type="entry name" value="WD40"/>
    <property type="match status" value="1"/>
</dbReference>
<dbReference type="PROSITE" id="PS50294">
    <property type="entry name" value="WD_REPEATS_REGION"/>
    <property type="match status" value="3"/>
</dbReference>
<keyword evidence="2 5" id="KW-0853">WD repeat</keyword>
<proteinExistence type="predicted"/>
<dbReference type="Proteomes" id="UP001515480">
    <property type="component" value="Unassembled WGS sequence"/>
</dbReference>
<dbReference type="SUPFAM" id="SSF50978">
    <property type="entry name" value="WD40 repeat-like"/>
    <property type="match status" value="1"/>
</dbReference>
<dbReference type="InterPro" id="IPR020472">
    <property type="entry name" value="WD40_PAC1"/>
</dbReference>
<dbReference type="Pfam" id="PF04494">
    <property type="entry name" value="TFIID_NTD2"/>
    <property type="match status" value="1"/>
</dbReference>
<keyword evidence="8" id="KW-1185">Reference proteome</keyword>
<dbReference type="EMBL" id="JBGBPQ010000001">
    <property type="protein sequence ID" value="KAL1529758.1"/>
    <property type="molecule type" value="Genomic_DNA"/>
</dbReference>
<name>A0AB34K5I6_PRYPA</name>
<dbReference type="SUPFAM" id="SSF160897">
    <property type="entry name" value="Taf5 N-terminal domain-like"/>
    <property type="match status" value="1"/>
</dbReference>
<evidence type="ECO:0000256" key="1">
    <source>
        <dbReference type="ARBA" id="ARBA00004123"/>
    </source>
</evidence>
<comment type="caution">
    <text evidence="7">The sequence shown here is derived from an EMBL/GenBank/DDBJ whole genome shotgun (WGS) entry which is preliminary data.</text>
</comment>
<evidence type="ECO:0000259" key="6">
    <source>
        <dbReference type="Pfam" id="PF04494"/>
    </source>
</evidence>
<evidence type="ECO:0000256" key="3">
    <source>
        <dbReference type="ARBA" id="ARBA00022737"/>
    </source>
</evidence>
<dbReference type="Gene3D" id="1.25.40.500">
    <property type="entry name" value="TFIID subunit TAF5, NTD2 domain"/>
    <property type="match status" value="1"/>
</dbReference>
<evidence type="ECO:0000256" key="2">
    <source>
        <dbReference type="ARBA" id="ARBA00022574"/>
    </source>
</evidence>
<dbReference type="InterPro" id="IPR007582">
    <property type="entry name" value="TFIID_NTD2"/>
</dbReference>
<dbReference type="PANTHER" id="PTHR19879:SF1">
    <property type="entry name" value="CANNONBALL-RELATED"/>
    <property type="match status" value="1"/>
</dbReference>
<evidence type="ECO:0000256" key="5">
    <source>
        <dbReference type="PROSITE-ProRule" id="PRU00221"/>
    </source>
</evidence>
<keyword evidence="4" id="KW-0539">Nucleus</keyword>